<sequence>MLINFLPLTVKVLYTFDEAQCLARSPISRDIRVITSENCSSFGIIDLYTCLRSVVNSSPEIISNLKFLDYAVYTTDYTEPGLPLVGHGMFSWLNLEMESDQLPETSQKIIVGRVCKNTIALYSGGTSETLEITLRLKPIASFSQAQYLSSIKLYKSLASFLPVDFNHSEWAAFLSKNPKLSSFVQTSESFKRPRVPELNDNNSAQKRQKSTSFLSAEMIDNRRNSYTSVSPPQSSMSFMSQGDMESTVTPPSSFDVARTASKSYSYNATRKSDWNDIPTSHGMVSSPAESEVDTRKVADVSGKTNSLVNARRSVSIDEGTKVVAKGSKYKPRATDKAGFPPFKDASLSCDNCGRVDNTWRRIKVIASGSAPEKDYTFCNPCGLWYSSKKSLRPSHLWNKDGSVTSPPKDKETPAPLTAPKTRVIRGSKRRNNDPYVGPSIAALLAQNARTKPSYSSSSPASALAEPDTPTSNSNEGAKLATEQTTPVITTPSSTICTPSDAAVGISIDADKKTTPKSITPTNTKLTSMEDKKAAGETIKKPRKRASSKATTPNTPIAKTPKDYKMTNIAPATDNKENMPPEESKIVDNNSANDNKQKKTMASFDFFGDLSGSPSRWMNKFLEDHKESVGDEELMKLMSGDNIHSHSEILDEDFSHLINTVKCPEISFAIHDFSKPKATLSSSPPGMIYMSEDDSDPANQLGIWTEDANATIGKK</sequence>
<dbReference type="PANTHER" id="PTHR39147:SF1">
    <property type="entry name" value="PROTEIN SPT21"/>
    <property type="match status" value="1"/>
</dbReference>
<dbReference type="GO" id="GO:0006357">
    <property type="term" value="P:regulation of transcription by RNA polymerase II"/>
    <property type="evidence" value="ECO:0007669"/>
    <property type="project" value="TreeGrafter"/>
</dbReference>
<name>A0A0J9X646_GEOCN</name>
<feature type="compositionally biased region" description="Basic and acidic residues" evidence="1">
    <location>
        <begin position="530"/>
        <end position="539"/>
    </location>
</feature>
<feature type="compositionally biased region" description="Low complexity" evidence="1">
    <location>
        <begin position="228"/>
        <end position="241"/>
    </location>
</feature>
<evidence type="ECO:0000256" key="1">
    <source>
        <dbReference type="SAM" id="MobiDB-lite"/>
    </source>
</evidence>
<accession>A0A0J9X646</accession>
<feature type="compositionally biased region" description="Polar residues" evidence="1">
    <location>
        <begin position="243"/>
        <end position="252"/>
    </location>
</feature>
<dbReference type="Gene3D" id="3.30.50.10">
    <property type="entry name" value="Erythroid Transcription Factor GATA-1, subunit A"/>
    <property type="match status" value="1"/>
</dbReference>
<evidence type="ECO:0000259" key="2">
    <source>
        <dbReference type="Pfam" id="PF25823"/>
    </source>
</evidence>
<dbReference type="GO" id="GO:0030466">
    <property type="term" value="P:silent mating-type cassette heterochromatin formation"/>
    <property type="evidence" value="ECO:0007669"/>
    <property type="project" value="TreeGrafter"/>
</dbReference>
<dbReference type="GO" id="GO:0043565">
    <property type="term" value="F:sequence-specific DNA binding"/>
    <property type="evidence" value="ECO:0007669"/>
    <property type="project" value="InterPro"/>
</dbReference>
<organism evidence="3 4">
    <name type="scientific">Geotrichum candidum</name>
    <name type="common">Oospora lactis</name>
    <name type="synonym">Dipodascus geotrichum</name>
    <dbReference type="NCBI Taxonomy" id="1173061"/>
    <lineage>
        <taxon>Eukaryota</taxon>
        <taxon>Fungi</taxon>
        <taxon>Dikarya</taxon>
        <taxon>Ascomycota</taxon>
        <taxon>Saccharomycotina</taxon>
        <taxon>Dipodascomycetes</taxon>
        <taxon>Dipodascales</taxon>
        <taxon>Dipodascaceae</taxon>
        <taxon>Geotrichum</taxon>
    </lineage>
</organism>
<feature type="compositionally biased region" description="Low complexity" evidence="1">
    <location>
        <begin position="452"/>
        <end position="466"/>
    </location>
</feature>
<dbReference type="GO" id="GO:0008270">
    <property type="term" value="F:zinc ion binding"/>
    <property type="evidence" value="ECO:0007669"/>
    <property type="project" value="InterPro"/>
</dbReference>
<comment type="caution">
    <text evidence="3">The sequence shown here is derived from an EMBL/GenBank/DDBJ whole genome shotgun (WGS) entry which is preliminary data.</text>
</comment>
<dbReference type="Proteomes" id="UP000242525">
    <property type="component" value="Unassembled WGS sequence"/>
</dbReference>
<gene>
    <name evidence="3" type="ORF">BN980_GECA03s04146g</name>
</gene>
<feature type="region of interest" description="Disordered" evidence="1">
    <location>
        <begin position="397"/>
        <end position="436"/>
    </location>
</feature>
<dbReference type="InterPro" id="IPR000679">
    <property type="entry name" value="Znf_GATA"/>
</dbReference>
<protein>
    <recommendedName>
        <fullName evidence="2">Ams2/SPT21 N-terminal domain-containing protein</fullName>
    </recommendedName>
</protein>
<feature type="region of interest" description="Disordered" evidence="1">
    <location>
        <begin position="224"/>
        <end position="254"/>
    </location>
</feature>
<dbReference type="InterPro" id="IPR042403">
    <property type="entry name" value="Spt21/Ams2"/>
</dbReference>
<evidence type="ECO:0000313" key="4">
    <source>
        <dbReference type="Proteomes" id="UP000242525"/>
    </source>
</evidence>
<dbReference type="EMBL" id="CCBN010000003">
    <property type="protein sequence ID" value="CDO52580.1"/>
    <property type="molecule type" value="Genomic_DNA"/>
</dbReference>
<feature type="compositionally biased region" description="Polar residues" evidence="1">
    <location>
        <begin position="547"/>
        <end position="556"/>
    </location>
</feature>
<reference evidence="3" key="1">
    <citation type="submission" date="2014-03" db="EMBL/GenBank/DDBJ databases">
        <authorList>
            <person name="Casaregola S."/>
        </authorList>
    </citation>
    <scope>NUCLEOTIDE SEQUENCE [LARGE SCALE GENOMIC DNA]</scope>
    <source>
        <strain evidence="3">CLIB 918</strain>
    </source>
</reference>
<feature type="region of interest" description="Disordered" evidence="1">
    <location>
        <begin position="451"/>
        <end position="495"/>
    </location>
</feature>
<evidence type="ECO:0000313" key="3">
    <source>
        <dbReference type="EMBL" id="CDO52580.1"/>
    </source>
</evidence>
<feature type="compositionally biased region" description="Low complexity" evidence="1">
    <location>
        <begin position="484"/>
        <end position="495"/>
    </location>
</feature>
<keyword evidence="4" id="KW-1185">Reference proteome</keyword>
<feature type="domain" description="Ams2/SPT21 N-terminal" evidence="2">
    <location>
        <begin position="7"/>
        <end position="138"/>
    </location>
</feature>
<dbReference type="GO" id="GO:0000183">
    <property type="term" value="P:rDNA heterochromatin formation"/>
    <property type="evidence" value="ECO:0007669"/>
    <property type="project" value="TreeGrafter"/>
</dbReference>
<feature type="region of interest" description="Disordered" evidence="1">
    <location>
        <begin position="530"/>
        <end position="561"/>
    </location>
</feature>
<dbReference type="CDD" id="cd00202">
    <property type="entry name" value="ZnF_GATA"/>
    <property type="match status" value="1"/>
</dbReference>
<dbReference type="PANTHER" id="PTHR39147">
    <property type="entry name" value="PROTEIN SPT21"/>
    <property type="match status" value="1"/>
</dbReference>
<dbReference type="InterPro" id="IPR013088">
    <property type="entry name" value="Znf_NHR/GATA"/>
</dbReference>
<proteinExistence type="predicted"/>
<dbReference type="AlphaFoldDB" id="A0A0J9X646"/>
<dbReference type="Pfam" id="PF25823">
    <property type="entry name" value="Ams2-SPT21_N"/>
    <property type="match status" value="1"/>
</dbReference>
<dbReference type="SUPFAM" id="SSF57716">
    <property type="entry name" value="Glucocorticoid receptor-like (DNA-binding domain)"/>
    <property type="match status" value="1"/>
</dbReference>
<dbReference type="InterPro" id="IPR057725">
    <property type="entry name" value="Ams2-SPT21_N"/>
</dbReference>
<dbReference type="OrthoDB" id="3199820at2759"/>